<organism evidence="1 2">
    <name type="scientific">Paenibacillus gansuensis</name>
    <dbReference type="NCBI Taxonomy" id="306542"/>
    <lineage>
        <taxon>Bacteria</taxon>
        <taxon>Bacillati</taxon>
        <taxon>Bacillota</taxon>
        <taxon>Bacilli</taxon>
        <taxon>Bacillales</taxon>
        <taxon>Paenibacillaceae</taxon>
        <taxon>Paenibacillus</taxon>
    </lineage>
</organism>
<dbReference type="RefSeq" id="WP_377605691.1">
    <property type="nucleotide sequence ID" value="NZ_JBHUME010000013.1"/>
</dbReference>
<evidence type="ECO:0000313" key="2">
    <source>
        <dbReference type="Proteomes" id="UP001597541"/>
    </source>
</evidence>
<evidence type="ECO:0000313" key="1">
    <source>
        <dbReference type="EMBL" id="MFD2614632.1"/>
    </source>
</evidence>
<protein>
    <submittedName>
        <fullName evidence="1">Uncharacterized protein</fullName>
    </submittedName>
</protein>
<dbReference type="EMBL" id="JBHUME010000013">
    <property type="protein sequence ID" value="MFD2614632.1"/>
    <property type="molecule type" value="Genomic_DNA"/>
</dbReference>
<accession>A0ABW5PJV5</accession>
<comment type="caution">
    <text evidence="1">The sequence shown here is derived from an EMBL/GenBank/DDBJ whole genome shotgun (WGS) entry which is preliminary data.</text>
</comment>
<keyword evidence="2" id="KW-1185">Reference proteome</keyword>
<dbReference type="Proteomes" id="UP001597541">
    <property type="component" value="Unassembled WGS sequence"/>
</dbReference>
<gene>
    <name evidence="1" type="ORF">ACFSUF_19660</name>
</gene>
<sequence length="113" mass="12813">MIDPIKLKDLIDRLETDALGSAAPYDKGIIKVCQSLKAAMEAGKLSPDPVPAPEFEVGDRVTHIEYPEFGEGEVKAIAKSGKRAKVEFPDYDRKKCNWRPKRYYTFGKLRIRE</sequence>
<name>A0ABW5PJV5_9BACL</name>
<proteinExistence type="predicted"/>
<reference evidence="2" key="1">
    <citation type="journal article" date="2019" name="Int. J. Syst. Evol. Microbiol.">
        <title>The Global Catalogue of Microorganisms (GCM) 10K type strain sequencing project: providing services to taxonomists for standard genome sequencing and annotation.</title>
        <authorList>
            <consortium name="The Broad Institute Genomics Platform"/>
            <consortium name="The Broad Institute Genome Sequencing Center for Infectious Disease"/>
            <person name="Wu L."/>
            <person name="Ma J."/>
        </authorList>
    </citation>
    <scope>NUCLEOTIDE SEQUENCE [LARGE SCALE GENOMIC DNA]</scope>
    <source>
        <strain evidence="2">KCTC 3950</strain>
    </source>
</reference>